<dbReference type="InterPro" id="IPR024884">
    <property type="entry name" value="NAPE-PLD"/>
</dbReference>
<evidence type="ECO:0000313" key="4">
    <source>
        <dbReference type="Proteomes" id="UP000321497"/>
    </source>
</evidence>
<keyword evidence="3" id="KW-0378">Hydrolase</keyword>
<dbReference type="GO" id="GO:0005737">
    <property type="term" value="C:cytoplasm"/>
    <property type="evidence" value="ECO:0007669"/>
    <property type="project" value="TreeGrafter"/>
</dbReference>
<evidence type="ECO:0000259" key="2">
    <source>
        <dbReference type="Pfam" id="PF12706"/>
    </source>
</evidence>
<dbReference type="Gene3D" id="3.60.15.10">
    <property type="entry name" value="Ribonuclease Z/Hydroxyacylglutathione hydrolase-like"/>
    <property type="match status" value="1"/>
</dbReference>
<accession>A0A5C6YVH4</accession>
<dbReference type="Proteomes" id="UP000321497">
    <property type="component" value="Unassembled WGS sequence"/>
</dbReference>
<dbReference type="PANTHER" id="PTHR15032">
    <property type="entry name" value="N-ACYL-PHOSPHATIDYLETHANOLAMINE-HYDROLYZING PHOSPHOLIPASE D"/>
    <property type="match status" value="1"/>
</dbReference>
<feature type="domain" description="Metallo-beta-lactamase" evidence="2">
    <location>
        <begin position="98"/>
        <end position="292"/>
    </location>
</feature>
<reference evidence="3 4" key="1">
    <citation type="submission" date="2019-08" db="EMBL/GenBank/DDBJ databases">
        <title>Genome of Aequorivita antarctica SW49 (type strain).</title>
        <authorList>
            <person name="Bowman J.P."/>
        </authorList>
    </citation>
    <scope>NUCLEOTIDE SEQUENCE [LARGE SCALE GENOMIC DNA]</scope>
    <source>
        <strain evidence="3 4">SW49</strain>
    </source>
</reference>
<dbReference type="OrthoDB" id="9805728at2"/>
<dbReference type="SUPFAM" id="SSF56281">
    <property type="entry name" value="Metallo-hydrolase/oxidoreductase"/>
    <property type="match status" value="1"/>
</dbReference>
<feature type="region of interest" description="Disordered" evidence="1">
    <location>
        <begin position="1"/>
        <end position="31"/>
    </location>
</feature>
<dbReference type="PIRSF" id="PIRSF038896">
    <property type="entry name" value="NAPE-PLD"/>
    <property type="match status" value="1"/>
</dbReference>
<gene>
    <name evidence="3" type="ORF">ESU54_15840</name>
</gene>
<proteinExistence type="predicted"/>
<dbReference type="RefSeq" id="WP_111845530.1">
    <property type="nucleotide sequence ID" value="NZ_UEGI01000019.1"/>
</dbReference>
<keyword evidence="4" id="KW-1185">Reference proteome</keyword>
<dbReference type="InterPro" id="IPR001279">
    <property type="entry name" value="Metallo-B-lactamas"/>
</dbReference>
<dbReference type="PANTHER" id="PTHR15032:SF4">
    <property type="entry name" value="N-ACYL-PHOSPHATIDYLETHANOLAMINE-HYDROLYZING PHOSPHOLIPASE D"/>
    <property type="match status" value="1"/>
</dbReference>
<comment type="caution">
    <text evidence="3">The sequence shown here is derived from an EMBL/GenBank/DDBJ whole genome shotgun (WGS) entry which is preliminary data.</text>
</comment>
<dbReference type="InterPro" id="IPR036866">
    <property type="entry name" value="RibonucZ/Hydroxyglut_hydro"/>
</dbReference>
<dbReference type="EMBL" id="VORT01000015">
    <property type="protein sequence ID" value="TXD71603.1"/>
    <property type="molecule type" value="Genomic_DNA"/>
</dbReference>
<feature type="compositionally biased region" description="Polar residues" evidence="1">
    <location>
        <begin position="17"/>
        <end position="31"/>
    </location>
</feature>
<sequence>MIYPQLGRKPSGKRLQRIQNSPNFHNGTFQNINHTPQMAEGYNFGKVMFDFFFRKPKDIKPPRSIPFVKTNLKELPLQTDLMLWFGHSSYYLQLNGKRFLIDPVFSDSASPIPRTNKPFKGSNDYDAEDLPEIDYLLISHDHYDHLDYKTIKALKPKVKQVITGLGVGEHFESWGYTSEIIQELDWNESLNLDNGILLNTTSARHFSGRGFKRNNTLWLSFILKTESHNLFLGGDSGYDTHFKEIGEKFGPFDLAILENGQYNLAWHYIHMLPEEVLQAAQDLQTKSLFPVHSSKFALALHAWDEPLNKITELTNESKIPLLTPQIGEVIYLKDDEQLYSKWWKEI</sequence>
<evidence type="ECO:0000313" key="3">
    <source>
        <dbReference type="EMBL" id="TXD71603.1"/>
    </source>
</evidence>
<organism evidence="3 4">
    <name type="scientific">Aequorivita antarctica</name>
    <dbReference type="NCBI Taxonomy" id="153266"/>
    <lineage>
        <taxon>Bacteria</taxon>
        <taxon>Pseudomonadati</taxon>
        <taxon>Bacteroidota</taxon>
        <taxon>Flavobacteriia</taxon>
        <taxon>Flavobacteriales</taxon>
        <taxon>Flavobacteriaceae</taxon>
        <taxon>Aequorivita</taxon>
    </lineage>
</organism>
<name>A0A5C6YVH4_9FLAO</name>
<dbReference type="GO" id="GO:0008270">
    <property type="term" value="F:zinc ion binding"/>
    <property type="evidence" value="ECO:0007669"/>
    <property type="project" value="InterPro"/>
</dbReference>
<dbReference type="GO" id="GO:0070290">
    <property type="term" value="F:N-acylphosphatidylethanolamine-specific phospholipase D activity"/>
    <property type="evidence" value="ECO:0007669"/>
    <property type="project" value="InterPro"/>
</dbReference>
<protein>
    <submittedName>
        <fullName evidence="3">MBL fold metallo-hydrolase</fullName>
    </submittedName>
</protein>
<evidence type="ECO:0000256" key="1">
    <source>
        <dbReference type="SAM" id="MobiDB-lite"/>
    </source>
</evidence>
<dbReference type="AlphaFoldDB" id="A0A5C6YVH4"/>
<dbReference type="Pfam" id="PF12706">
    <property type="entry name" value="Lactamase_B_2"/>
    <property type="match status" value="1"/>
</dbReference>